<dbReference type="PROSITE" id="PS51257">
    <property type="entry name" value="PROKAR_LIPOPROTEIN"/>
    <property type="match status" value="1"/>
</dbReference>
<dbReference type="RefSeq" id="WP_107013156.1">
    <property type="nucleotide sequence ID" value="NZ_CP028136.1"/>
</dbReference>
<protein>
    <recommendedName>
        <fullName evidence="3">ScyD/ScyE family protein</fullName>
    </recommendedName>
</protein>
<dbReference type="Gene3D" id="2.120.10.30">
    <property type="entry name" value="TolB, C-terminal domain"/>
    <property type="match status" value="1"/>
</dbReference>
<dbReference type="KEGG" id="grs:C7S20_14535"/>
<dbReference type="NCBIfam" id="NF033206">
    <property type="entry name" value="ScyE_fam"/>
    <property type="match status" value="1"/>
</dbReference>
<dbReference type="InterPro" id="IPR011042">
    <property type="entry name" value="6-blade_b-propeller_TolB-like"/>
</dbReference>
<dbReference type="OrthoDB" id="928769at2"/>
<evidence type="ECO:0008006" key="3">
    <source>
        <dbReference type="Google" id="ProtNLM"/>
    </source>
</evidence>
<dbReference type="Proteomes" id="UP000241507">
    <property type="component" value="Chromosome"/>
</dbReference>
<dbReference type="EMBL" id="CP028136">
    <property type="protein sequence ID" value="AVR46382.1"/>
    <property type="molecule type" value="Genomic_DNA"/>
</dbReference>
<organism evidence="1 2">
    <name type="scientific">Christiangramia fulva</name>
    <dbReference type="NCBI Taxonomy" id="2126553"/>
    <lineage>
        <taxon>Bacteria</taxon>
        <taxon>Pseudomonadati</taxon>
        <taxon>Bacteroidota</taxon>
        <taxon>Flavobacteriia</taxon>
        <taxon>Flavobacteriales</taxon>
        <taxon>Flavobacteriaceae</taxon>
        <taxon>Christiangramia</taxon>
    </lineage>
</organism>
<name>A0A2R3Z834_9FLAO</name>
<reference evidence="2" key="1">
    <citation type="submission" date="2018-03" db="EMBL/GenBank/DDBJ databases">
        <title>Gramella fulva sp. nov., isolated from a dry surface of tidal flat.</title>
        <authorList>
            <person name="Hwang S.H."/>
            <person name="Hwang W.M."/>
            <person name="Kang K."/>
            <person name="Ahn T.-Y."/>
        </authorList>
    </citation>
    <scope>NUCLEOTIDE SEQUENCE [LARGE SCALE GENOMIC DNA]</scope>
    <source>
        <strain evidence="2">SH35</strain>
    </source>
</reference>
<evidence type="ECO:0000313" key="2">
    <source>
        <dbReference type="Proteomes" id="UP000241507"/>
    </source>
</evidence>
<dbReference type="SUPFAM" id="SSF63829">
    <property type="entry name" value="Calcium-dependent phosphotriesterase"/>
    <property type="match status" value="1"/>
</dbReference>
<proteinExistence type="predicted"/>
<gene>
    <name evidence="1" type="ORF">C7S20_14535</name>
</gene>
<dbReference type="AlphaFoldDB" id="A0A2R3Z834"/>
<sequence length="393" mass="43167">MNAKKQPINYEVWRKFLLILLIVFAVSCQKETEDLSIDAQSLKAKKNQVNAPFEFTGVVYDISATPDGSIMVGVNSGTARSIQLIKKGEVRTMQEVQVNTDIQGIQAIGTGNAFFTTGGSDLAEDGELYRVSNGNVRMVADLGKFEKDNDPDAYEGIQWKDQECESDPPDFHAGAQNNPFKVTALDGKTALVADAAGNTVLQATTTGEIDWKVLLTPPLNESGDFKILSENEDLTCYVQPVATSVAVGQDEYFYVGELTGAIPDGFPTGLSRVWKIRKDATHVVCNEKVTSNDYELLVNGLTSIIDLEVGPDGLLYVVEYDKGSWFASFLPDFIQGGRISAYNTESGELIKEVSGLEFPSAITFDKKGDLWLLEKNVMAPSVRMLDPDEWEWL</sequence>
<evidence type="ECO:0000313" key="1">
    <source>
        <dbReference type="EMBL" id="AVR46382.1"/>
    </source>
</evidence>
<accession>A0A2R3Z834</accession>
<keyword evidence="2" id="KW-1185">Reference proteome</keyword>
<dbReference type="InterPro" id="IPR048031">
    <property type="entry name" value="ScyD/ScyE-like"/>
</dbReference>